<gene>
    <name evidence="2" type="ORF">PVK06_005593</name>
</gene>
<evidence type="ECO:0000313" key="3">
    <source>
        <dbReference type="Proteomes" id="UP001358586"/>
    </source>
</evidence>
<protein>
    <submittedName>
        <fullName evidence="2">Uncharacterized protein</fullName>
    </submittedName>
</protein>
<feature type="compositionally biased region" description="Polar residues" evidence="1">
    <location>
        <begin position="126"/>
        <end position="135"/>
    </location>
</feature>
<keyword evidence="3" id="KW-1185">Reference proteome</keyword>
<reference evidence="2 3" key="1">
    <citation type="submission" date="2023-03" db="EMBL/GenBank/DDBJ databases">
        <title>WGS of Gossypium arboreum.</title>
        <authorList>
            <person name="Yu D."/>
        </authorList>
    </citation>
    <scope>NUCLEOTIDE SEQUENCE [LARGE SCALE GENOMIC DNA]</scope>
    <source>
        <tissue evidence="2">Leaf</tissue>
    </source>
</reference>
<dbReference type="Proteomes" id="UP001358586">
    <property type="component" value="Chromosome 2"/>
</dbReference>
<organism evidence="2 3">
    <name type="scientific">Gossypium arboreum</name>
    <name type="common">Tree cotton</name>
    <name type="synonym">Gossypium nanking</name>
    <dbReference type="NCBI Taxonomy" id="29729"/>
    <lineage>
        <taxon>Eukaryota</taxon>
        <taxon>Viridiplantae</taxon>
        <taxon>Streptophyta</taxon>
        <taxon>Embryophyta</taxon>
        <taxon>Tracheophyta</taxon>
        <taxon>Spermatophyta</taxon>
        <taxon>Magnoliopsida</taxon>
        <taxon>eudicotyledons</taxon>
        <taxon>Gunneridae</taxon>
        <taxon>Pentapetalae</taxon>
        <taxon>rosids</taxon>
        <taxon>malvids</taxon>
        <taxon>Malvales</taxon>
        <taxon>Malvaceae</taxon>
        <taxon>Malvoideae</taxon>
        <taxon>Gossypium</taxon>
    </lineage>
</organism>
<proteinExistence type="predicted"/>
<name>A0ABR0QUZ8_GOSAR</name>
<accession>A0ABR0QUZ8</accession>
<comment type="caution">
    <text evidence="2">The sequence shown here is derived from an EMBL/GenBank/DDBJ whole genome shotgun (WGS) entry which is preliminary data.</text>
</comment>
<evidence type="ECO:0000256" key="1">
    <source>
        <dbReference type="SAM" id="MobiDB-lite"/>
    </source>
</evidence>
<feature type="compositionally biased region" description="Low complexity" evidence="1">
    <location>
        <begin position="98"/>
        <end position="118"/>
    </location>
</feature>
<evidence type="ECO:0000313" key="2">
    <source>
        <dbReference type="EMBL" id="KAK5843150.1"/>
    </source>
</evidence>
<dbReference type="EMBL" id="JARKNE010000002">
    <property type="protein sequence ID" value="KAK5843150.1"/>
    <property type="molecule type" value="Genomic_DNA"/>
</dbReference>
<feature type="region of interest" description="Disordered" evidence="1">
    <location>
        <begin position="96"/>
        <end position="135"/>
    </location>
</feature>
<sequence>MCAKKNEGSLNFPSLITALCRIAQVPFNVEEDIIPNKGGLTSTSFVEIQGTDAARATQHSHATTSSTVKSLKKNFMKPMLEFPIFSATLLPFADAAKEPTQATTKAPTQPTTEAPTQTLVEEHENTTSLNAEMEE</sequence>